<keyword evidence="3" id="KW-0158">Chromosome</keyword>
<evidence type="ECO:0000256" key="7">
    <source>
        <dbReference type="ARBA" id="ARBA00022833"/>
    </source>
</evidence>
<dbReference type="PANTHER" id="PTHR16431:SF1">
    <property type="entry name" value="NEUROGENIC PROTEIN MASTERMIND"/>
    <property type="match status" value="1"/>
</dbReference>
<dbReference type="GO" id="GO:0000785">
    <property type="term" value="C:chromatin"/>
    <property type="evidence" value="ECO:0007669"/>
    <property type="project" value="TreeGrafter"/>
</dbReference>
<dbReference type="PROSITE" id="PS51793">
    <property type="entry name" value="MIS18"/>
    <property type="match status" value="1"/>
</dbReference>
<dbReference type="GO" id="GO:0007059">
    <property type="term" value="P:chromosome segregation"/>
    <property type="evidence" value="ECO:0007669"/>
    <property type="project" value="TreeGrafter"/>
</dbReference>
<sequence length="167" mass="18085">MPTPPDQASDADDIQAPLVFQCATCATIVGDSFAWVAAVEDLNCVVLNGTGSGTIALGSATTTVDSGPDAGCTYCLLTCTECANPLGKFYQSTTTQWDIVRNSYTLDVSMVKTYELGRTKAPEPTSRSCDSLMDFYSTASVTRSITQMKKMMCVFNDRLERIEKQLE</sequence>
<keyword evidence="7" id="KW-0862">Zinc</keyword>
<evidence type="ECO:0000313" key="12">
    <source>
        <dbReference type="EMBL" id="KAJ1984906.1"/>
    </source>
</evidence>
<evidence type="ECO:0000256" key="3">
    <source>
        <dbReference type="ARBA" id="ARBA00022454"/>
    </source>
</evidence>
<dbReference type="InterPro" id="IPR004910">
    <property type="entry name" value="Yippee/Mis18/Cereblon"/>
</dbReference>
<evidence type="ECO:0000256" key="1">
    <source>
        <dbReference type="ARBA" id="ARBA00004123"/>
    </source>
</evidence>
<dbReference type="OrthoDB" id="74210at2759"/>
<protein>
    <recommendedName>
        <fullName evidence="11">Mis18 domain-containing protein</fullName>
    </recommendedName>
</protein>
<dbReference type="GO" id="GO:0046872">
    <property type="term" value="F:metal ion binding"/>
    <property type="evidence" value="ECO:0007669"/>
    <property type="project" value="UniProtKB-KW"/>
</dbReference>
<evidence type="ECO:0000256" key="2">
    <source>
        <dbReference type="ARBA" id="ARBA00004584"/>
    </source>
</evidence>
<evidence type="ECO:0000256" key="4">
    <source>
        <dbReference type="ARBA" id="ARBA00022618"/>
    </source>
</evidence>
<feature type="domain" description="Mis18" evidence="11">
    <location>
        <begin position="17"/>
        <end position="116"/>
    </location>
</feature>
<dbReference type="InterPro" id="IPR034752">
    <property type="entry name" value="Mis18"/>
</dbReference>
<comment type="caution">
    <text evidence="12">The sequence shown here is derived from an EMBL/GenBank/DDBJ whole genome shotgun (WGS) entry which is preliminary data.</text>
</comment>
<keyword evidence="10" id="KW-0137">Centromere</keyword>
<dbReference type="Pfam" id="PF03226">
    <property type="entry name" value="Yippee-Mis18"/>
    <property type="match status" value="1"/>
</dbReference>
<proteinExistence type="predicted"/>
<reference evidence="12" key="1">
    <citation type="submission" date="2022-07" db="EMBL/GenBank/DDBJ databases">
        <title>Phylogenomic reconstructions and comparative analyses of Kickxellomycotina fungi.</title>
        <authorList>
            <person name="Reynolds N.K."/>
            <person name="Stajich J.E."/>
            <person name="Barry K."/>
            <person name="Grigoriev I.V."/>
            <person name="Crous P."/>
            <person name="Smith M.E."/>
        </authorList>
    </citation>
    <scope>NUCLEOTIDE SEQUENCE</scope>
    <source>
        <strain evidence="12">RSA 567</strain>
    </source>
</reference>
<organism evidence="12 13">
    <name type="scientific">Dimargaris verticillata</name>
    <dbReference type="NCBI Taxonomy" id="2761393"/>
    <lineage>
        <taxon>Eukaryota</taxon>
        <taxon>Fungi</taxon>
        <taxon>Fungi incertae sedis</taxon>
        <taxon>Zoopagomycota</taxon>
        <taxon>Kickxellomycotina</taxon>
        <taxon>Dimargaritomycetes</taxon>
        <taxon>Dimargaritales</taxon>
        <taxon>Dimargaritaceae</taxon>
        <taxon>Dimargaris</taxon>
    </lineage>
</organism>
<dbReference type="GO" id="GO:0000775">
    <property type="term" value="C:chromosome, centromeric region"/>
    <property type="evidence" value="ECO:0007669"/>
    <property type="project" value="UniProtKB-SubCell"/>
</dbReference>
<keyword evidence="13" id="KW-1185">Reference proteome</keyword>
<evidence type="ECO:0000313" key="13">
    <source>
        <dbReference type="Proteomes" id="UP001151582"/>
    </source>
</evidence>
<dbReference type="GO" id="GO:0034080">
    <property type="term" value="P:CENP-A containing chromatin assembly"/>
    <property type="evidence" value="ECO:0007669"/>
    <property type="project" value="TreeGrafter"/>
</dbReference>
<dbReference type="GO" id="GO:0005634">
    <property type="term" value="C:nucleus"/>
    <property type="evidence" value="ECO:0007669"/>
    <property type="project" value="UniProtKB-SubCell"/>
</dbReference>
<evidence type="ECO:0000256" key="10">
    <source>
        <dbReference type="ARBA" id="ARBA00023328"/>
    </source>
</evidence>
<dbReference type="EMBL" id="JANBQB010000008">
    <property type="protein sequence ID" value="KAJ1984906.1"/>
    <property type="molecule type" value="Genomic_DNA"/>
</dbReference>
<keyword evidence="6" id="KW-0498">Mitosis</keyword>
<keyword evidence="4" id="KW-0132">Cell division</keyword>
<comment type="subcellular location">
    <subcellularLocation>
        <location evidence="2">Chromosome</location>
        <location evidence="2">Centromere</location>
    </subcellularLocation>
    <subcellularLocation>
        <location evidence="1">Nucleus</location>
    </subcellularLocation>
</comment>
<evidence type="ECO:0000259" key="11">
    <source>
        <dbReference type="PROSITE" id="PS51793"/>
    </source>
</evidence>
<evidence type="ECO:0000256" key="8">
    <source>
        <dbReference type="ARBA" id="ARBA00023242"/>
    </source>
</evidence>
<dbReference type="GO" id="GO:0051301">
    <property type="term" value="P:cell division"/>
    <property type="evidence" value="ECO:0007669"/>
    <property type="project" value="UniProtKB-KW"/>
</dbReference>
<dbReference type="PANTHER" id="PTHR16431">
    <property type="entry name" value="NEUROGENIC PROTEIN MASTERMIND"/>
    <property type="match status" value="1"/>
</dbReference>
<name>A0A9W8EBD4_9FUNG</name>
<gene>
    <name evidence="12" type="ORF">H4R34_000357</name>
</gene>
<dbReference type="AlphaFoldDB" id="A0A9W8EBD4"/>
<dbReference type="Proteomes" id="UP001151582">
    <property type="component" value="Unassembled WGS sequence"/>
</dbReference>
<evidence type="ECO:0000256" key="6">
    <source>
        <dbReference type="ARBA" id="ARBA00022776"/>
    </source>
</evidence>
<keyword evidence="5" id="KW-0479">Metal-binding</keyword>
<evidence type="ECO:0000256" key="9">
    <source>
        <dbReference type="ARBA" id="ARBA00023306"/>
    </source>
</evidence>
<evidence type="ECO:0000256" key="5">
    <source>
        <dbReference type="ARBA" id="ARBA00022723"/>
    </source>
</evidence>
<keyword evidence="8" id="KW-0539">Nucleus</keyword>
<keyword evidence="9" id="KW-0131">Cell cycle</keyword>
<accession>A0A9W8EBD4</accession>